<organism evidence="1">
    <name type="scientific">Streptomyces phage Geonosis</name>
    <dbReference type="NCBI Taxonomy" id="3158856"/>
    <lineage>
        <taxon>Viruses</taxon>
        <taxon>Duplodnaviria</taxon>
        <taxon>Heunggongvirae</taxon>
        <taxon>Uroviricota</taxon>
        <taxon>Caudoviricetes</taxon>
    </lineage>
</organism>
<proteinExistence type="predicted"/>
<gene>
    <name evidence="1" type="ORF">Geonosis_00004</name>
</gene>
<name>A0AAU7GZ65_9CAUD</name>
<evidence type="ECO:0008006" key="2">
    <source>
        <dbReference type="Google" id="ProtNLM"/>
    </source>
</evidence>
<sequence length="131" mass="13940">MATRTFEIRTEPHEAVIGDVTLQLAAEVVGAEFAQAYASIREVQAKVKAAQGGKSSSTKHAKADGVDAETLTELSEAMRAFVRRFMLPDSQTVFDGMRIPDRVLVKLMEYVAELYGGGSGNQDAAGGTSSA</sequence>
<protein>
    <recommendedName>
        <fullName evidence="2">Tail assembly chaperone</fullName>
    </recommendedName>
</protein>
<accession>A0AAU7GZ65</accession>
<reference evidence="1" key="1">
    <citation type="submission" date="2024-05" db="EMBL/GenBank/DDBJ databases">
        <title>Isolation and characterization of the new Streptomyces phages Kamino, Geonosis, Abafar and Scarif infecting a broad range of host species.</title>
        <authorList>
            <person name="Rackow B."/>
            <person name="Rolland C."/>
            <person name="Mohnen I."/>
            <person name="Wittmann J."/>
            <person name="Muesken M."/>
            <person name="Overmann J."/>
            <person name="Frunzke J."/>
        </authorList>
    </citation>
    <scope>NUCLEOTIDE SEQUENCE</scope>
</reference>
<evidence type="ECO:0000313" key="1">
    <source>
        <dbReference type="EMBL" id="XBM94969.1"/>
    </source>
</evidence>
<dbReference type="EMBL" id="PP750866">
    <property type="protein sequence ID" value="XBM94969.1"/>
    <property type="molecule type" value="Genomic_DNA"/>
</dbReference>